<dbReference type="EMBL" id="MU865308">
    <property type="protein sequence ID" value="KAK4229430.1"/>
    <property type="molecule type" value="Genomic_DNA"/>
</dbReference>
<keyword evidence="2" id="KW-1185">Reference proteome</keyword>
<name>A0AAN7H536_9PEZI</name>
<dbReference type="Proteomes" id="UP001301958">
    <property type="component" value="Unassembled WGS sequence"/>
</dbReference>
<organism evidence="1 2">
    <name type="scientific">Podospora fimiseda</name>
    <dbReference type="NCBI Taxonomy" id="252190"/>
    <lineage>
        <taxon>Eukaryota</taxon>
        <taxon>Fungi</taxon>
        <taxon>Dikarya</taxon>
        <taxon>Ascomycota</taxon>
        <taxon>Pezizomycotina</taxon>
        <taxon>Sordariomycetes</taxon>
        <taxon>Sordariomycetidae</taxon>
        <taxon>Sordariales</taxon>
        <taxon>Podosporaceae</taxon>
        <taxon>Podospora</taxon>
    </lineage>
</organism>
<protein>
    <submittedName>
        <fullName evidence="1">Uncharacterized protein</fullName>
    </submittedName>
</protein>
<reference evidence="1" key="2">
    <citation type="submission" date="2023-05" db="EMBL/GenBank/DDBJ databases">
        <authorList>
            <consortium name="Lawrence Berkeley National Laboratory"/>
            <person name="Steindorff A."/>
            <person name="Hensen N."/>
            <person name="Bonometti L."/>
            <person name="Westerberg I."/>
            <person name="Brannstrom I.O."/>
            <person name="Guillou S."/>
            <person name="Cros-Aarteil S."/>
            <person name="Calhoun S."/>
            <person name="Haridas S."/>
            <person name="Kuo A."/>
            <person name="Mondo S."/>
            <person name="Pangilinan J."/>
            <person name="Riley R."/>
            <person name="Labutti K."/>
            <person name="Andreopoulos B."/>
            <person name="Lipzen A."/>
            <person name="Chen C."/>
            <person name="Yanf M."/>
            <person name="Daum C."/>
            <person name="Ng V."/>
            <person name="Clum A."/>
            <person name="Ohm R."/>
            <person name="Martin F."/>
            <person name="Silar P."/>
            <person name="Natvig D."/>
            <person name="Lalanne C."/>
            <person name="Gautier V."/>
            <person name="Ament-Velasquez S.L."/>
            <person name="Kruys A."/>
            <person name="Hutchinson M.I."/>
            <person name="Powell A.J."/>
            <person name="Barry K."/>
            <person name="Miller A.N."/>
            <person name="Grigoriev I.V."/>
            <person name="Debuchy R."/>
            <person name="Gladieux P."/>
            <person name="Thoren M.H."/>
            <person name="Johannesson H."/>
        </authorList>
    </citation>
    <scope>NUCLEOTIDE SEQUENCE</scope>
    <source>
        <strain evidence="1">CBS 990.96</strain>
    </source>
</reference>
<reference evidence="1" key="1">
    <citation type="journal article" date="2023" name="Mol. Phylogenet. Evol.">
        <title>Genome-scale phylogeny and comparative genomics of the fungal order Sordariales.</title>
        <authorList>
            <person name="Hensen N."/>
            <person name="Bonometti L."/>
            <person name="Westerberg I."/>
            <person name="Brannstrom I.O."/>
            <person name="Guillou S."/>
            <person name="Cros-Aarteil S."/>
            <person name="Calhoun S."/>
            <person name="Haridas S."/>
            <person name="Kuo A."/>
            <person name="Mondo S."/>
            <person name="Pangilinan J."/>
            <person name="Riley R."/>
            <person name="LaButti K."/>
            <person name="Andreopoulos B."/>
            <person name="Lipzen A."/>
            <person name="Chen C."/>
            <person name="Yan M."/>
            <person name="Daum C."/>
            <person name="Ng V."/>
            <person name="Clum A."/>
            <person name="Steindorff A."/>
            <person name="Ohm R.A."/>
            <person name="Martin F."/>
            <person name="Silar P."/>
            <person name="Natvig D.O."/>
            <person name="Lalanne C."/>
            <person name="Gautier V."/>
            <person name="Ament-Velasquez S.L."/>
            <person name="Kruys A."/>
            <person name="Hutchinson M.I."/>
            <person name="Powell A.J."/>
            <person name="Barry K."/>
            <person name="Miller A.N."/>
            <person name="Grigoriev I.V."/>
            <person name="Debuchy R."/>
            <person name="Gladieux P."/>
            <person name="Hiltunen Thoren M."/>
            <person name="Johannesson H."/>
        </authorList>
    </citation>
    <scope>NUCLEOTIDE SEQUENCE</scope>
    <source>
        <strain evidence="1">CBS 990.96</strain>
    </source>
</reference>
<dbReference type="AlphaFoldDB" id="A0AAN7H536"/>
<gene>
    <name evidence="1" type="ORF">QBC38DRAFT_109572</name>
</gene>
<proteinExistence type="predicted"/>
<comment type="caution">
    <text evidence="1">The sequence shown here is derived from an EMBL/GenBank/DDBJ whole genome shotgun (WGS) entry which is preliminary data.</text>
</comment>
<accession>A0AAN7H536</accession>
<evidence type="ECO:0000313" key="1">
    <source>
        <dbReference type="EMBL" id="KAK4229430.1"/>
    </source>
</evidence>
<evidence type="ECO:0000313" key="2">
    <source>
        <dbReference type="Proteomes" id="UP001301958"/>
    </source>
</evidence>
<sequence length="256" mass="28834">MPCSFRLVVINVPHRAPSESEGDTENFLYCVQCTVYPQRGAQVAKTLRFFRKTTSDPNRLWENSLRSSMKRDVQSSAAHLYLSAAQAVGTRDEPPTRTSPHRSSPHCRFVGLCNTSKSPLMNASYFLLYHPRNRYRGYHGVRDWEREGLFRTLPPISPALSSHRADVRTAAVGIIRTSEVVDGCTADGQRHWTPYRTQPYNGSQLIMWPISVRPEAIMVSGQSPTQDLFISFVRGEIRRLAALGPSIRDRGLGFPA</sequence>